<dbReference type="EMBL" id="SRLO01000049">
    <property type="protein sequence ID" value="TNN80997.1"/>
    <property type="molecule type" value="Genomic_DNA"/>
</dbReference>
<accession>A0A4Z2ITB5</accession>
<comment type="caution">
    <text evidence="2">The sequence shown here is derived from an EMBL/GenBank/DDBJ whole genome shotgun (WGS) entry which is preliminary data.</text>
</comment>
<reference evidence="2 3" key="1">
    <citation type="submission" date="2019-03" db="EMBL/GenBank/DDBJ databases">
        <title>First draft genome of Liparis tanakae, snailfish: a comprehensive survey of snailfish specific genes.</title>
        <authorList>
            <person name="Kim W."/>
            <person name="Song I."/>
            <person name="Jeong J.-H."/>
            <person name="Kim D."/>
            <person name="Kim S."/>
            <person name="Ryu S."/>
            <person name="Song J.Y."/>
            <person name="Lee S.K."/>
        </authorList>
    </citation>
    <scope>NUCLEOTIDE SEQUENCE [LARGE SCALE GENOMIC DNA]</scope>
    <source>
        <tissue evidence="2">Muscle</tissue>
    </source>
</reference>
<organism evidence="2 3">
    <name type="scientific">Liparis tanakae</name>
    <name type="common">Tanaka's snailfish</name>
    <dbReference type="NCBI Taxonomy" id="230148"/>
    <lineage>
        <taxon>Eukaryota</taxon>
        <taxon>Metazoa</taxon>
        <taxon>Chordata</taxon>
        <taxon>Craniata</taxon>
        <taxon>Vertebrata</taxon>
        <taxon>Euteleostomi</taxon>
        <taxon>Actinopterygii</taxon>
        <taxon>Neopterygii</taxon>
        <taxon>Teleostei</taxon>
        <taxon>Neoteleostei</taxon>
        <taxon>Acanthomorphata</taxon>
        <taxon>Eupercaria</taxon>
        <taxon>Perciformes</taxon>
        <taxon>Cottioidei</taxon>
        <taxon>Cottales</taxon>
        <taxon>Liparidae</taxon>
        <taxon>Liparis</taxon>
    </lineage>
</organism>
<evidence type="ECO:0000256" key="1">
    <source>
        <dbReference type="SAM" id="MobiDB-lite"/>
    </source>
</evidence>
<dbReference type="Proteomes" id="UP000314294">
    <property type="component" value="Unassembled WGS sequence"/>
</dbReference>
<feature type="region of interest" description="Disordered" evidence="1">
    <location>
        <begin position="42"/>
        <end position="82"/>
    </location>
</feature>
<evidence type="ECO:0000313" key="3">
    <source>
        <dbReference type="Proteomes" id="UP000314294"/>
    </source>
</evidence>
<gene>
    <name evidence="2" type="ORF">EYF80_008653</name>
</gene>
<proteinExistence type="predicted"/>
<evidence type="ECO:0000313" key="2">
    <source>
        <dbReference type="EMBL" id="TNN80997.1"/>
    </source>
</evidence>
<keyword evidence="3" id="KW-1185">Reference proteome</keyword>
<protein>
    <submittedName>
        <fullName evidence="2">Uncharacterized protein</fullName>
    </submittedName>
</protein>
<dbReference type="AlphaFoldDB" id="A0A4Z2ITB5"/>
<feature type="compositionally biased region" description="Low complexity" evidence="1">
    <location>
        <begin position="59"/>
        <end position="82"/>
    </location>
</feature>
<sequence length="98" mass="10924">MMMMRRMMINRPLKGDHLGAKRLNPIDPLRAHERRQVMCVRAAESPETSPPTPRRLSLTWPTPTRQTAAAAPAAETAAAAAPPRRLRVMSRVYKSPAV</sequence>
<name>A0A4Z2ITB5_9TELE</name>